<dbReference type="InterPro" id="IPR050778">
    <property type="entry name" value="Cueball_EGF_LRP_Nidogen"/>
</dbReference>
<keyword evidence="1" id="KW-0245">EGF-like domain</keyword>
<dbReference type="EMBL" id="JARKIK010000019">
    <property type="protein sequence ID" value="KAK8745714.1"/>
    <property type="molecule type" value="Genomic_DNA"/>
</dbReference>
<name>A0AAW0Y142_CHEQU</name>
<dbReference type="InterPro" id="IPR011042">
    <property type="entry name" value="6-blade_b-propeller_TolB-like"/>
</dbReference>
<dbReference type="AlphaFoldDB" id="A0AAW0Y142"/>
<gene>
    <name evidence="4" type="ORF">OTU49_000337</name>
</gene>
<keyword evidence="3" id="KW-0812">Transmembrane</keyword>
<evidence type="ECO:0000256" key="3">
    <source>
        <dbReference type="SAM" id="Phobius"/>
    </source>
</evidence>
<feature type="repeat" description="LDL-receptor class B" evidence="2">
    <location>
        <begin position="76"/>
        <end position="117"/>
    </location>
</feature>
<evidence type="ECO:0000256" key="1">
    <source>
        <dbReference type="ARBA" id="ARBA00022536"/>
    </source>
</evidence>
<feature type="non-terminal residue" evidence="4">
    <location>
        <position position="1"/>
    </location>
</feature>
<dbReference type="PANTHER" id="PTHR46513">
    <property type="entry name" value="VITELLOGENIN RECEPTOR-LIKE PROTEIN-RELATED-RELATED"/>
    <property type="match status" value="1"/>
</dbReference>
<proteinExistence type="predicted"/>
<dbReference type="PROSITE" id="PS51120">
    <property type="entry name" value="LDLRB"/>
    <property type="match status" value="1"/>
</dbReference>
<evidence type="ECO:0000256" key="2">
    <source>
        <dbReference type="PROSITE-ProRule" id="PRU00461"/>
    </source>
</evidence>
<dbReference type="GO" id="GO:0017147">
    <property type="term" value="F:Wnt-protein binding"/>
    <property type="evidence" value="ECO:0007669"/>
    <property type="project" value="TreeGrafter"/>
</dbReference>
<sequence length="144" mass="16545">LYHCICLLQLGCNFIYISMIKVLMLLLTLRYLYISDAGNNPYILRCGLDGTVCVRIVDTGLAQPISIAFDRDPENQRLYWCDLHLGRIESVAMDGSDRHIIQDLLLEPVSLLVTHVHIIWTQRNLNNLFISSKMDNSTIQIKRL</sequence>
<reference evidence="4 5" key="1">
    <citation type="journal article" date="2024" name="BMC Genomics">
        <title>Genome assembly of redclaw crayfish (Cherax quadricarinatus) provides insights into its immune adaptation and hypoxia tolerance.</title>
        <authorList>
            <person name="Liu Z."/>
            <person name="Zheng J."/>
            <person name="Li H."/>
            <person name="Fang K."/>
            <person name="Wang S."/>
            <person name="He J."/>
            <person name="Zhou D."/>
            <person name="Weng S."/>
            <person name="Chi M."/>
            <person name="Gu Z."/>
            <person name="He J."/>
            <person name="Li F."/>
            <person name="Wang M."/>
        </authorList>
    </citation>
    <scope>NUCLEOTIDE SEQUENCE [LARGE SCALE GENOMIC DNA]</scope>
    <source>
        <strain evidence="4">ZL_2023a</strain>
    </source>
</reference>
<dbReference type="GO" id="GO:0060070">
    <property type="term" value="P:canonical Wnt signaling pathway"/>
    <property type="evidence" value="ECO:0007669"/>
    <property type="project" value="TreeGrafter"/>
</dbReference>
<protein>
    <submittedName>
        <fullName evidence="4">Uncharacterized protein</fullName>
    </submittedName>
</protein>
<dbReference type="PANTHER" id="PTHR46513:SF13">
    <property type="entry name" value="EGF-LIKE DOMAIN-CONTAINING PROTEIN"/>
    <property type="match status" value="1"/>
</dbReference>
<dbReference type="Pfam" id="PF00058">
    <property type="entry name" value="Ldl_recept_b"/>
    <property type="match status" value="1"/>
</dbReference>
<feature type="non-terminal residue" evidence="4">
    <location>
        <position position="144"/>
    </location>
</feature>
<comment type="caution">
    <text evidence="4">The sequence shown here is derived from an EMBL/GenBank/DDBJ whole genome shotgun (WGS) entry which is preliminary data.</text>
</comment>
<dbReference type="SMART" id="SM00135">
    <property type="entry name" value="LY"/>
    <property type="match status" value="2"/>
</dbReference>
<evidence type="ECO:0000313" key="4">
    <source>
        <dbReference type="EMBL" id="KAK8745714.1"/>
    </source>
</evidence>
<dbReference type="Gene3D" id="2.120.10.30">
    <property type="entry name" value="TolB, C-terminal domain"/>
    <property type="match status" value="1"/>
</dbReference>
<keyword evidence="3" id="KW-0472">Membrane</keyword>
<accession>A0AAW0Y142</accession>
<dbReference type="InterPro" id="IPR000033">
    <property type="entry name" value="LDLR_classB_rpt"/>
</dbReference>
<dbReference type="Proteomes" id="UP001445076">
    <property type="component" value="Unassembled WGS sequence"/>
</dbReference>
<keyword evidence="3" id="KW-1133">Transmembrane helix</keyword>
<feature type="transmembrane region" description="Helical" evidence="3">
    <location>
        <begin position="14"/>
        <end position="33"/>
    </location>
</feature>
<dbReference type="GO" id="GO:0005886">
    <property type="term" value="C:plasma membrane"/>
    <property type="evidence" value="ECO:0007669"/>
    <property type="project" value="TreeGrafter"/>
</dbReference>
<organism evidence="4 5">
    <name type="scientific">Cherax quadricarinatus</name>
    <name type="common">Australian red claw crayfish</name>
    <dbReference type="NCBI Taxonomy" id="27406"/>
    <lineage>
        <taxon>Eukaryota</taxon>
        <taxon>Metazoa</taxon>
        <taxon>Ecdysozoa</taxon>
        <taxon>Arthropoda</taxon>
        <taxon>Crustacea</taxon>
        <taxon>Multicrustacea</taxon>
        <taxon>Malacostraca</taxon>
        <taxon>Eumalacostraca</taxon>
        <taxon>Eucarida</taxon>
        <taxon>Decapoda</taxon>
        <taxon>Pleocyemata</taxon>
        <taxon>Astacidea</taxon>
        <taxon>Parastacoidea</taxon>
        <taxon>Parastacidae</taxon>
        <taxon>Cherax</taxon>
    </lineage>
</organism>
<evidence type="ECO:0000313" key="5">
    <source>
        <dbReference type="Proteomes" id="UP001445076"/>
    </source>
</evidence>
<dbReference type="SUPFAM" id="SSF63825">
    <property type="entry name" value="YWTD domain"/>
    <property type="match status" value="1"/>
</dbReference>
<dbReference type="GO" id="GO:0042813">
    <property type="term" value="F:Wnt receptor activity"/>
    <property type="evidence" value="ECO:0007669"/>
    <property type="project" value="TreeGrafter"/>
</dbReference>
<keyword evidence="5" id="KW-1185">Reference proteome</keyword>